<feature type="compositionally biased region" description="Low complexity" evidence="1">
    <location>
        <begin position="1207"/>
        <end position="1223"/>
    </location>
</feature>
<feature type="compositionally biased region" description="Low complexity" evidence="1">
    <location>
        <begin position="870"/>
        <end position="881"/>
    </location>
</feature>
<feature type="compositionally biased region" description="Basic residues" evidence="1">
    <location>
        <begin position="1195"/>
        <end position="1205"/>
    </location>
</feature>
<feature type="compositionally biased region" description="Polar residues" evidence="1">
    <location>
        <begin position="882"/>
        <end position="893"/>
    </location>
</feature>
<feature type="compositionally biased region" description="Low complexity" evidence="1">
    <location>
        <begin position="1110"/>
        <end position="1119"/>
    </location>
</feature>
<feature type="region of interest" description="Disordered" evidence="1">
    <location>
        <begin position="240"/>
        <end position="263"/>
    </location>
</feature>
<feature type="compositionally biased region" description="Low complexity" evidence="1">
    <location>
        <begin position="1402"/>
        <end position="1420"/>
    </location>
</feature>
<feature type="compositionally biased region" description="Polar residues" evidence="1">
    <location>
        <begin position="926"/>
        <end position="938"/>
    </location>
</feature>
<feature type="compositionally biased region" description="Polar residues" evidence="1">
    <location>
        <begin position="1078"/>
        <end position="1098"/>
    </location>
</feature>
<evidence type="ECO:0000313" key="2">
    <source>
        <dbReference type="EMBL" id="KAG6377038.1"/>
    </source>
</evidence>
<feature type="region of interest" description="Disordered" evidence="1">
    <location>
        <begin position="1270"/>
        <end position="1372"/>
    </location>
</feature>
<feature type="compositionally biased region" description="Low complexity" evidence="1">
    <location>
        <begin position="984"/>
        <end position="999"/>
    </location>
</feature>
<sequence>MTILDNTGESELVQLLNTIHELTEQLAQNRALSIALHTSAEAVKTQAAHSQTGFVLRRYNLDKPQDVYDAELERMDASLAAENQGLLHDNKQLGALIKEYEQTLESVMGAFRTRAQDVQEHELALIREYEARLLAKESENLLRMLSSTIAESISLGRVSAALRSLLRVVNGEDVPFPPSASPPRESDNSPLDDFDFGGKEGEDWALERECELSRLERENAVLRHLLGLDVREPECLTRIGPEGTNPADQQRGSVIPRQGDGTVQKKMLGGAPGTVGPYGTYKPTASIPTRIHVESTYAHVFICIRDDQPVIHRSAMTEEVGLGGVDANVDVDVDVDVGDVEMNADLFEFVGQRQPGLRAARDYILLATMSPTIKFLFSPKPELVMRNDDTLSDELVDEVQLRLHARSFCVRVVAVVALLGDPTTWSTHCAARPLYHPHPHSATVPSSSSSPSNMPLSINLSQQSWSPRRPSVSSPSHSTNSSNATYIAGHPPSLKSKGKDRYLPHMDSDQFGFGYRLGYNNDHLDSKSSDSSPSATAYASSSHSAPLHPNIHQHSASLPSRHRISILSVASDALGFRKKIGFVSRKKPNAGSLSYSSNVNVMPEVIDIKNTTVASTIGGTTAHKDCECEERERLRDVAAQSIGLDPELLHSSNLDSQSFLDSPQSPPPSAPMPPFPATLVALLPFTELTATLPKFTPPSSLLVYALAKQWKLRTILLTSHSPSQKTHVHLFKGASKDEKEVERLEVTEDSVIYVAEEQVGGRGSAIKLAGKDVSSRQSGTTGEGSLRTMWFLQIKDPAESHRWIAAIKNAVLRQRAVRAGVDVTAQLEGGNEPKGDMDVMLSMHLQRIVSTHPIKSSTAISPPSQLIPTSSSRPPSLRSLRINTSSSSPTTVTKGIFSGARPRSPSVEGSPTLTHPPGHTEDSFSAAGTSLLTMLRTKSSADSSSSPSHVPAQGSPAPSLRSTNAPIVITASDLKISKERDAPEASTSIPEASSSSTTPGANTPPAPSFPHQGALTFSLQPPPRKTKHTVTTTQATLIHEPQGMYKQVGGNRSVAGNFGIPSRNTGDDTPRETPPASPNVSNFSGAQSVSLSTNSGCEASSPVETHVTLSGNGVVNSSSPGGGSVPTDKLSQSTAITKRWSRQGVLPKQLTPPTGPPPSIPPSPENNHRISVESSVSISFTHIIDRSSSSSSSNLHRHPRTRIWKRGSGSSTLSGSSINTSDSQGRSHMRSPFGGVYFPSSLGSIVSNGGSSRPMSLSVNGSSPVVHIGTAKRRSMPPPRPAPNFAPPPAPTVQESMLGSAPLTTPAPAPQKSFRSSVAQRALRLSLTSPKPPPSSALPPRPDEATFVQGHRRSSSSGRSDIHPIPSPSLRPVSSLLRDAKSAQHTSPPKSLSIRQRLRILSTPPAQSSSSSIPSIQVSTLDLSDDNDDGPPTPCFATPRSFGLGEHIMMIQNDPSFLQLSSPITPTTPKPPPCSPFGPISPPLEADCDFVALSPPPPRKACKSRPEIFDIEQSGSEEREESKLVALSQRGSVVSLGFVTT</sequence>
<protein>
    <recommendedName>
        <fullName evidence="4">PH domain-containing protein</fullName>
    </recommendedName>
</protein>
<feature type="region of interest" description="Disordered" evidence="1">
    <location>
        <begin position="853"/>
        <end position="1169"/>
    </location>
</feature>
<feature type="region of interest" description="Disordered" evidence="1">
    <location>
        <begin position="439"/>
        <end position="502"/>
    </location>
</feature>
<dbReference type="OrthoDB" id="3256387at2759"/>
<gene>
    <name evidence="2" type="ORF">JVT61DRAFT_1087</name>
</gene>
<feature type="compositionally biased region" description="Pro residues" evidence="1">
    <location>
        <begin position="1153"/>
        <end position="1164"/>
    </location>
</feature>
<dbReference type="EMBL" id="JAGFBS010000010">
    <property type="protein sequence ID" value="KAG6377038.1"/>
    <property type="molecule type" value="Genomic_DNA"/>
</dbReference>
<feature type="region of interest" description="Disordered" evidence="1">
    <location>
        <begin position="524"/>
        <end position="554"/>
    </location>
</feature>
<feature type="compositionally biased region" description="Low complexity" evidence="1">
    <location>
        <begin position="529"/>
        <end position="545"/>
    </location>
</feature>
<evidence type="ECO:0008006" key="4">
    <source>
        <dbReference type="Google" id="ProtNLM"/>
    </source>
</evidence>
<dbReference type="PANTHER" id="PTHR39472">
    <property type="entry name" value="EXPRESSED PROTEIN"/>
    <property type="match status" value="1"/>
</dbReference>
<feature type="compositionally biased region" description="Low complexity" evidence="1">
    <location>
        <begin position="440"/>
        <end position="483"/>
    </location>
</feature>
<feature type="compositionally biased region" description="Polar residues" evidence="1">
    <location>
        <begin position="853"/>
        <end position="869"/>
    </location>
</feature>
<accession>A0A8I2YU26</accession>
<evidence type="ECO:0000256" key="1">
    <source>
        <dbReference type="SAM" id="MobiDB-lite"/>
    </source>
</evidence>
<organism evidence="2 3">
    <name type="scientific">Boletus reticuloceps</name>
    <dbReference type="NCBI Taxonomy" id="495285"/>
    <lineage>
        <taxon>Eukaryota</taxon>
        <taxon>Fungi</taxon>
        <taxon>Dikarya</taxon>
        <taxon>Basidiomycota</taxon>
        <taxon>Agaricomycotina</taxon>
        <taxon>Agaricomycetes</taxon>
        <taxon>Agaricomycetidae</taxon>
        <taxon>Boletales</taxon>
        <taxon>Boletineae</taxon>
        <taxon>Boletaceae</taxon>
        <taxon>Boletoideae</taxon>
        <taxon>Boletus</taxon>
    </lineage>
</organism>
<feature type="region of interest" description="Disordered" evidence="1">
    <location>
        <begin position="1186"/>
        <end position="1232"/>
    </location>
</feature>
<feature type="region of interest" description="Disordered" evidence="1">
    <location>
        <begin position="173"/>
        <end position="198"/>
    </location>
</feature>
<keyword evidence="3" id="KW-1185">Reference proteome</keyword>
<feature type="compositionally biased region" description="Pro residues" evidence="1">
    <location>
        <begin position="1330"/>
        <end position="1340"/>
    </location>
</feature>
<evidence type="ECO:0000313" key="3">
    <source>
        <dbReference type="Proteomes" id="UP000683000"/>
    </source>
</evidence>
<feature type="compositionally biased region" description="Pro residues" evidence="1">
    <location>
        <begin position="1276"/>
        <end position="1291"/>
    </location>
</feature>
<proteinExistence type="predicted"/>
<name>A0A8I2YU26_9AGAM</name>
<feature type="region of interest" description="Disordered" evidence="1">
    <location>
        <begin position="1402"/>
        <end position="1433"/>
    </location>
</feature>
<dbReference type="Proteomes" id="UP000683000">
    <property type="component" value="Unassembled WGS sequence"/>
</dbReference>
<comment type="caution">
    <text evidence="2">The sequence shown here is derived from an EMBL/GenBank/DDBJ whole genome shotgun (WGS) entry which is preliminary data.</text>
</comment>
<dbReference type="PANTHER" id="PTHR39472:SF1">
    <property type="entry name" value="EXPRESSED PROTEIN"/>
    <property type="match status" value="1"/>
</dbReference>
<reference evidence="2" key="1">
    <citation type="submission" date="2021-03" db="EMBL/GenBank/DDBJ databases">
        <title>Evolutionary innovations through gain and loss of genes in the ectomycorrhizal Boletales.</title>
        <authorList>
            <person name="Wu G."/>
            <person name="Miyauchi S."/>
            <person name="Morin E."/>
            <person name="Yang Z.-L."/>
            <person name="Xu J."/>
            <person name="Martin F.M."/>
        </authorList>
    </citation>
    <scope>NUCLEOTIDE SEQUENCE</scope>
    <source>
        <strain evidence="2">BR01</strain>
    </source>
</reference>